<gene>
    <name evidence="2" type="ORF">SAMN06309945_0752</name>
</gene>
<evidence type="ECO:0008006" key="4">
    <source>
        <dbReference type="Google" id="ProtNLM"/>
    </source>
</evidence>
<evidence type="ECO:0000313" key="2">
    <source>
        <dbReference type="EMBL" id="SKC41580.1"/>
    </source>
</evidence>
<sequence>MTNAPQYQPAPGQQATPADYPGKTLGLVGFILSIVVPVVGLILSLVARSQSKSAGFENKWAKIGIIVGIILTILGIIAFIINMAVLLPMLQQY</sequence>
<keyword evidence="3" id="KW-1185">Reference proteome</keyword>
<dbReference type="STRING" id="123320.SAMN06309945_0752"/>
<keyword evidence="1" id="KW-1133">Transmembrane helix</keyword>
<keyword evidence="1" id="KW-0812">Transmembrane</keyword>
<dbReference type="RefSeq" id="WP_079726930.1">
    <property type="nucleotide sequence ID" value="NZ_FUZP01000001.1"/>
</dbReference>
<dbReference type="AlphaFoldDB" id="A0A1T5IQZ8"/>
<dbReference type="OrthoDB" id="4775598at2"/>
<reference evidence="2 3" key="1">
    <citation type="submission" date="2017-02" db="EMBL/GenBank/DDBJ databases">
        <authorList>
            <person name="Peterson S.W."/>
        </authorList>
    </citation>
    <scope>NUCLEOTIDE SEQUENCE [LARGE SCALE GENOMIC DNA]</scope>
    <source>
        <strain evidence="2 3">VKM Ac-2059</strain>
    </source>
</reference>
<protein>
    <recommendedName>
        <fullName evidence="4">DUF4190 domain-containing protein</fullName>
    </recommendedName>
</protein>
<dbReference type="EMBL" id="FUZP01000001">
    <property type="protein sequence ID" value="SKC41580.1"/>
    <property type="molecule type" value="Genomic_DNA"/>
</dbReference>
<name>A0A1T5IQZ8_9MICO</name>
<accession>A0A1T5IQZ8</accession>
<evidence type="ECO:0000313" key="3">
    <source>
        <dbReference type="Proteomes" id="UP000190857"/>
    </source>
</evidence>
<dbReference type="Proteomes" id="UP000190857">
    <property type="component" value="Unassembled WGS sequence"/>
</dbReference>
<feature type="transmembrane region" description="Helical" evidence="1">
    <location>
        <begin position="27"/>
        <end position="48"/>
    </location>
</feature>
<feature type="transmembrane region" description="Helical" evidence="1">
    <location>
        <begin position="60"/>
        <end position="87"/>
    </location>
</feature>
<proteinExistence type="predicted"/>
<keyword evidence="1" id="KW-0472">Membrane</keyword>
<evidence type="ECO:0000256" key="1">
    <source>
        <dbReference type="SAM" id="Phobius"/>
    </source>
</evidence>
<organism evidence="2 3">
    <name type="scientific">Okibacterium fritillariae</name>
    <dbReference type="NCBI Taxonomy" id="123320"/>
    <lineage>
        <taxon>Bacteria</taxon>
        <taxon>Bacillati</taxon>
        <taxon>Actinomycetota</taxon>
        <taxon>Actinomycetes</taxon>
        <taxon>Micrococcales</taxon>
        <taxon>Microbacteriaceae</taxon>
        <taxon>Okibacterium</taxon>
    </lineage>
</organism>